<dbReference type="GO" id="GO:0016491">
    <property type="term" value="F:oxidoreductase activity"/>
    <property type="evidence" value="ECO:0007669"/>
    <property type="project" value="UniProtKB-KW"/>
</dbReference>
<keyword evidence="2" id="KW-0560">Oxidoreductase</keyword>
<name>A0A382CY38_9ZZZZ</name>
<comment type="similarity">
    <text evidence="1">Belongs to the LDH2/MDH2 oxidoreductase family.</text>
</comment>
<sequence length="296" mass="31037">MFEAAGCSPADALTVVDHLVESCLFGHDSHGSLRVYEYIDQILAGTFDPKGIPRLERQKGVTACIDGDSALGQVAGRLAVETGVSLARTHGVGVVTVRNCSHLGRIGAYPLSVARQGLIGLAFVNAGRLGRQIPPFGGIDGRISTNPIAFSAPRPGQDPILVDMTTSVVAEGKIRVAHNRAEQVPAGWITDSEGHPTRDPGAFVGPPAGAILPLGGVVGYKGYCLGMVMEMLGGILSGEGAANGDQIMRSNGMLLTVYDPGFFCETDYYETEVEGLVQHVMSSRVDPQVGQIQLPG</sequence>
<evidence type="ECO:0008006" key="4">
    <source>
        <dbReference type="Google" id="ProtNLM"/>
    </source>
</evidence>
<dbReference type="InterPro" id="IPR043143">
    <property type="entry name" value="Mal/L-sulf/L-lact_DH-like_NADP"/>
</dbReference>
<dbReference type="SUPFAM" id="SSF89733">
    <property type="entry name" value="L-sulfolactate dehydrogenase-like"/>
    <property type="match status" value="1"/>
</dbReference>
<dbReference type="AlphaFoldDB" id="A0A382CY38"/>
<organism evidence="3">
    <name type="scientific">marine metagenome</name>
    <dbReference type="NCBI Taxonomy" id="408172"/>
    <lineage>
        <taxon>unclassified sequences</taxon>
        <taxon>metagenomes</taxon>
        <taxon>ecological metagenomes</taxon>
    </lineage>
</organism>
<dbReference type="InterPro" id="IPR043144">
    <property type="entry name" value="Mal/L-sulf/L-lact_DH-like_ah"/>
</dbReference>
<evidence type="ECO:0000256" key="2">
    <source>
        <dbReference type="ARBA" id="ARBA00023002"/>
    </source>
</evidence>
<proteinExistence type="inferred from homology"/>
<dbReference type="InterPro" id="IPR036111">
    <property type="entry name" value="Mal/L-sulfo/L-lacto_DH-like_sf"/>
</dbReference>
<dbReference type="Pfam" id="PF02615">
    <property type="entry name" value="Ldh_2"/>
    <property type="match status" value="1"/>
</dbReference>
<dbReference type="PANTHER" id="PTHR11091:SF0">
    <property type="entry name" value="MALATE DEHYDROGENASE"/>
    <property type="match status" value="1"/>
</dbReference>
<accession>A0A382CY38</accession>
<dbReference type="InterPro" id="IPR003767">
    <property type="entry name" value="Malate/L-lactate_DH-like"/>
</dbReference>
<protein>
    <recommendedName>
        <fullName evidence="4">Malate/L-lactate dehydrogenase subfamily protein</fullName>
    </recommendedName>
</protein>
<evidence type="ECO:0000313" key="3">
    <source>
        <dbReference type="EMBL" id="SVB30243.1"/>
    </source>
</evidence>
<reference evidence="3" key="1">
    <citation type="submission" date="2018-05" db="EMBL/GenBank/DDBJ databases">
        <authorList>
            <person name="Lanie J.A."/>
            <person name="Ng W.-L."/>
            <person name="Kazmierczak K.M."/>
            <person name="Andrzejewski T.M."/>
            <person name="Davidsen T.M."/>
            <person name="Wayne K.J."/>
            <person name="Tettelin H."/>
            <person name="Glass J.I."/>
            <person name="Rusch D."/>
            <person name="Podicherti R."/>
            <person name="Tsui H.-C.T."/>
            <person name="Winkler M.E."/>
        </authorList>
    </citation>
    <scope>NUCLEOTIDE SEQUENCE</scope>
</reference>
<dbReference type="Gene3D" id="3.30.1370.60">
    <property type="entry name" value="Hypothetical oxidoreductase yiak, domain 2"/>
    <property type="match status" value="1"/>
</dbReference>
<gene>
    <name evidence="3" type="ORF">METZ01_LOCUS183097</name>
</gene>
<dbReference type="EMBL" id="UINC01036376">
    <property type="protein sequence ID" value="SVB30243.1"/>
    <property type="molecule type" value="Genomic_DNA"/>
</dbReference>
<dbReference type="Gene3D" id="1.10.1530.10">
    <property type="match status" value="1"/>
</dbReference>
<feature type="non-terminal residue" evidence="3">
    <location>
        <position position="296"/>
    </location>
</feature>
<dbReference type="PANTHER" id="PTHR11091">
    <property type="entry name" value="OXIDOREDUCTASE-RELATED"/>
    <property type="match status" value="1"/>
</dbReference>
<evidence type="ECO:0000256" key="1">
    <source>
        <dbReference type="ARBA" id="ARBA00006056"/>
    </source>
</evidence>